<gene>
    <name evidence="2" type="ORF">DPMN_101967</name>
</gene>
<name>A0A9D4LIF6_DREPO</name>
<reference evidence="2" key="1">
    <citation type="journal article" date="2019" name="bioRxiv">
        <title>The Genome of the Zebra Mussel, Dreissena polymorpha: A Resource for Invasive Species Research.</title>
        <authorList>
            <person name="McCartney M.A."/>
            <person name="Auch B."/>
            <person name="Kono T."/>
            <person name="Mallez S."/>
            <person name="Zhang Y."/>
            <person name="Obille A."/>
            <person name="Becker A."/>
            <person name="Abrahante J.E."/>
            <person name="Garbe J."/>
            <person name="Badalamenti J.P."/>
            <person name="Herman A."/>
            <person name="Mangelson H."/>
            <person name="Liachko I."/>
            <person name="Sullivan S."/>
            <person name="Sone E.D."/>
            <person name="Koren S."/>
            <person name="Silverstein K.A.T."/>
            <person name="Beckman K.B."/>
            <person name="Gohl D.M."/>
        </authorList>
    </citation>
    <scope>NUCLEOTIDE SEQUENCE</scope>
    <source>
        <strain evidence="2">Duluth1</strain>
        <tissue evidence="2">Whole animal</tissue>
    </source>
</reference>
<evidence type="ECO:0000313" key="2">
    <source>
        <dbReference type="EMBL" id="KAH3859250.1"/>
    </source>
</evidence>
<sequence length="125" mass="13805">MDPVKSEKDNVQSAKLIEALALPRKPTQPQLPGPVPRPTAVPERKRELKINVQTSSDRGFQKKRILETDDGQMALSNETITKRKLGGASICLGDICQGSVSLHDVNLDFSQDGLLVSVMYMYKPE</sequence>
<keyword evidence="3" id="KW-1185">Reference proteome</keyword>
<evidence type="ECO:0000256" key="1">
    <source>
        <dbReference type="SAM" id="MobiDB-lite"/>
    </source>
</evidence>
<dbReference type="EMBL" id="JAIWYP010000003">
    <property type="protein sequence ID" value="KAH3859250.1"/>
    <property type="molecule type" value="Genomic_DNA"/>
</dbReference>
<comment type="caution">
    <text evidence="2">The sequence shown here is derived from an EMBL/GenBank/DDBJ whole genome shotgun (WGS) entry which is preliminary data.</text>
</comment>
<evidence type="ECO:0000313" key="3">
    <source>
        <dbReference type="Proteomes" id="UP000828390"/>
    </source>
</evidence>
<feature type="compositionally biased region" description="Pro residues" evidence="1">
    <location>
        <begin position="29"/>
        <end position="39"/>
    </location>
</feature>
<reference evidence="2" key="2">
    <citation type="submission" date="2020-11" db="EMBL/GenBank/DDBJ databases">
        <authorList>
            <person name="McCartney M.A."/>
            <person name="Auch B."/>
            <person name="Kono T."/>
            <person name="Mallez S."/>
            <person name="Becker A."/>
            <person name="Gohl D.M."/>
            <person name="Silverstein K.A.T."/>
            <person name="Koren S."/>
            <person name="Bechman K.B."/>
            <person name="Herman A."/>
            <person name="Abrahante J.E."/>
            <person name="Garbe J."/>
        </authorList>
    </citation>
    <scope>NUCLEOTIDE SEQUENCE</scope>
    <source>
        <strain evidence="2">Duluth1</strain>
        <tissue evidence="2">Whole animal</tissue>
    </source>
</reference>
<feature type="region of interest" description="Disordered" evidence="1">
    <location>
        <begin position="21"/>
        <end position="44"/>
    </location>
</feature>
<protein>
    <submittedName>
        <fullName evidence="2">Uncharacterized protein</fullName>
    </submittedName>
</protein>
<dbReference type="Proteomes" id="UP000828390">
    <property type="component" value="Unassembled WGS sequence"/>
</dbReference>
<organism evidence="2 3">
    <name type="scientific">Dreissena polymorpha</name>
    <name type="common">Zebra mussel</name>
    <name type="synonym">Mytilus polymorpha</name>
    <dbReference type="NCBI Taxonomy" id="45954"/>
    <lineage>
        <taxon>Eukaryota</taxon>
        <taxon>Metazoa</taxon>
        <taxon>Spiralia</taxon>
        <taxon>Lophotrochozoa</taxon>
        <taxon>Mollusca</taxon>
        <taxon>Bivalvia</taxon>
        <taxon>Autobranchia</taxon>
        <taxon>Heteroconchia</taxon>
        <taxon>Euheterodonta</taxon>
        <taxon>Imparidentia</taxon>
        <taxon>Neoheterodontei</taxon>
        <taxon>Myida</taxon>
        <taxon>Dreissenoidea</taxon>
        <taxon>Dreissenidae</taxon>
        <taxon>Dreissena</taxon>
    </lineage>
</organism>
<accession>A0A9D4LIF6</accession>
<proteinExistence type="predicted"/>
<dbReference type="AlphaFoldDB" id="A0A9D4LIF6"/>